<feature type="domain" description="CN hydrolase" evidence="4">
    <location>
        <begin position="1"/>
        <end position="164"/>
    </location>
</feature>
<organism evidence="5 6">
    <name type="scientific">Diatraea saccharalis</name>
    <name type="common">sugarcane borer</name>
    <dbReference type="NCBI Taxonomy" id="40085"/>
    <lineage>
        <taxon>Eukaryota</taxon>
        <taxon>Metazoa</taxon>
        <taxon>Ecdysozoa</taxon>
        <taxon>Arthropoda</taxon>
        <taxon>Hexapoda</taxon>
        <taxon>Insecta</taxon>
        <taxon>Pterygota</taxon>
        <taxon>Neoptera</taxon>
        <taxon>Endopterygota</taxon>
        <taxon>Lepidoptera</taxon>
        <taxon>Glossata</taxon>
        <taxon>Ditrysia</taxon>
        <taxon>Pyraloidea</taxon>
        <taxon>Crambidae</taxon>
        <taxon>Crambinae</taxon>
        <taxon>Diatraea</taxon>
    </lineage>
</organism>
<dbReference type="Pfam" id="PF00795">
    <property type="entry name" value="CN_hydrolase"/>
    <property type="match status" value="1"/>
</dbReference>
<evidence type="ECO:0000256" key="1">
    <source>
        <dbReference type="ARBA" id="ARBA00008225"/>
    </source>
</evidence>
<reference evidence="5" key="1">
    <citation type="submission" date="2021-12" db="EMBL/GenBank/DDBJ databases">
        <authorList>
            <person name="King R."/>
        </authorList>
    </citation>
    <scope>NUCLEOTIDE SEQUENCE</scope>
</reference>
<evidence type="ECO:0000313" key="5">
    <source>
        <dbReference type="EMBL" id="CAG9791383.1"/>
    </source>
</evidence>
<dbReference type="InterPro" id="IPR036526">
    <property type="entry name" value="C-N_Hydrolase_sf"/>
</dbReference>
<dbReference type="GO" id="GO:0016787">
    <property type="term" value="F:hydrolase activity"/>
    <property type="evidence" value="ECO:0007669"/>
    <property type="project" value="UniProtKB-KW"/>
</dbReference>
<keyword evidence="3" id="KW-0472">Membrane</keyword>
<evidence type="ECO:0000313" key="6">
    <source>
        <dbReference type="Proteomes" id="UP001153714"/>
    </source>
</evidence>
<dbReference type="Gene3D" id="3.60.110.10">
    <property type="entry name" value="Carbon-nitrogen hydrolase"/>
    <property type="match status" value="1"/>
</dbReference>
<keyword evidence="3" id="KW-1133">Transmembrane helix</keyword>
<dbReference type="SUPFAM" id="SSF56317">
    <property type="entry name" value="Carbon-nitrogen hydrolase"/>
    <property type="match status" value="1"/>
</dbReference>
<dbReference type="InterPro" id="IPR003010">
    <property type="entry name" value="C-N_Hydrolase"/>
</dbReference>
<keyword evidence="6" id="KW-1185">Reference proteome</keyword>
<keyword evidence="3" id="KW-0812">Transmembrane</keyword>
<gene>
    <name evidence="5" type="ORF">DIATSA_LOCUS9000</name>
</gene>
<evidence type="ECO:0000256" key="2">
    <source>
        <dbReference type="ARBA" id="ARBA00022801"/>
    </source>
</evidence>
<reference evidence="5" key="2">
    <citation type="submission" date="2022-10" db="EMBL/GenBank/DDBJ databases">
        <authorList>
            <consortium name="ENA_rothamsted_submissions"/>
            <consortium name="culmorum"/>
            <person name="King R."/>
        </authorList>
    </citation>
    <scope>NUCLEOTIDE SEQUENCE</scope>
</reference>
<sequence length="425" mass="48999">MDCTNAPEEFCPEHKTYIFNTNIVFDRSGAVIDRYRKINLYYEPYTPALRPELGLFSTDFGVRFGHFICFDLMFQVPATQVVQKYNISDIIFSTMWYSEIPFLTAIQVQESYAYTMGVNLIAAGTNNILMGTSGSGIYSGKTGALISIMPGVSKTQLLVSRVPKRPGHPTFKWPGPIYDDPKAPDELLLNKDVHLQTSTSRLLRPGSQEFTLVDKDVRCVFRIKINITSDITKKVPHFRAFIKDGTSVYAHRQGGVVYCAVVACENEDVFSCPYRYEKGEKFTEFEELEIKMITYPNQYNKSLKCDNTVYYPTSLKCNKFPLRPQDFIYENSIKYVLDNVTGTHENKGHVEIFYRIRRPQNELISFALWGRAYLRDVHLKNGSLKESVLFLLCFCIITVCIFYYVYKVSFKHSKEAEYKYLKQIS</sequence>
<keyword evidence="2" id="KW-0378">Hydrolase</keyword>
<dbReference type="Pfam" id="PF19018">
    <property type="entry name" value="Vanin_C"/>
    <property type="match status" value="1"/>
</dbReference>
<dbReference type="AlphaFoldDB" id="A0A9N9R7Z4"/>
<comment type="similarity">
    <text evidence="1">Belongs to the carbon-nitrogen hydrolase superfamily. BTD/VNN family.</text>
</comment>
<dbReference type="PANTHER" id="PTHR10609">
    <property type="entry name" value="BIOTINIDASE-RELATED"/>
    <property type="match status" value="1"/>
</dbReference>
<dbReference type="InterPro" id="IPR040154">
    <property type="entry name" value="Biotinidase/VNN"/>
</dbReference>
<name>A0A9N9R7Z4_9NEOP</name>
<dbReference type="OrthoDB" id="10250282at2759"/>
<feature type="transmembrane region" description="Helical" evidence="3">
    <location>
        <begin position="388"/>
        <end position="406"/>
    </location>
</feature>
<dbReference type="PROSITE" id="PS50263">
    <property type="entry name" value="CN_HYDROLASE"/>
    <property type="match status" value="1"/>
</dbReference>
<dbReference type="InterPro" id="IPR043957">
    <property type="entry name" value="Vanin_C"/>
</dbReference>
<dbReference type="PANTHER" id="PTHR10609:SF14">
    <property type="entry name" value="BIOTINIDASE"/>
    <property type="match status" value="1"/>
</dbReference>
<dbReference type="Proteomes" id="UP001153714">
    <property type="component" value="Chromosome 3"/>
</dbReference>
<accession>A0A9N9R7Z4</accession>
<proteinExistence type="inferred from homology"/>
<dbReference type="EMBL" id="OU893334">
    <property type="protein sequence ID" value="CAG9791383.1"/>
    <property type="molecule type" value="Genomic_DNA"/>
</dbReference>
<evidence type="ECO:0000256" key="3">
    <source>
        <dbReference type="SAM" id="Phobius"/>
    </source>
</evidence>
<protein>
    <recommendedName>
        <fullName evidence="4">CN hydrolase domain-containing protein</fullName>
    </recommendedName>
</protein>
<evidence type="ECO:0000259" key="4">
    <source>
        <dbReference type="PROSITE" id="PS50263"/>
    </source>
</evidence>